<dbReference type="EMBL" id="JAOCEK010000029">
    <property type="protein sequence ID" value="MDH1337024.1"/>
    <property type="molecule type" value="Genomic_DNA"/>
</dbReference>
<evidence type="ECO:0000313" key="2">
    <source>
        <dbReference type="EMBL" id="MDH1337024.1"/>
    </source>
</evidence>
<organism evidence="2 3">
    <name type="scientific">Comamonas thiooxydans</name>
    <dbReference type="NCBI Taxonomy" id="363952"/>
    <lineage>
        <taxon>Bacteria</taxon>
        <taxon>Pseudomonadati</taxon>
        <taxon>Pseudomonadota</taxon>
        <taxon>Betaproteobacteria</taxon>
        <taxon>Burkholderiales</taxon>
        <taxon>Comamonadaceae</taxon>
        <taxon>Comamonas</taxon>
    </lineage>
</organism>
<gene>
    <name evidence="2" type="ORF">N5D63_23015</name>
</gene>
<dbReference type="AlphaFoldDB" id="A0AA42TWC1"/>
<protein>
    <submittedName>
        <fullName evidence="2">Uncharacterized protein</fullName>
    </submittedName>
</protein>
<comment type="caution">
    <text evidence="2">The sequence shown here is derived from an EMBL/GenBank/DDBJ whole genome shotgun (WGS) entry which is preliminary data.</text>
</comment>
<evidence type="ECO:0000256" key="1">
    <source>
        <dbReference type="SAM" id="MobiDB-lite"/>
    </source>
</evidence>
<evidence type="ECO:0000313" key="3">
    <source>
        <dbReference type="Proteomes" id="UP001161065"/>
    </source>
</evidence>
<dbReference type="Proteomes" id="UP001161065">
    <property type="component" value="Unassembled WGS sequence"/>
</dbReference>
<sequence>MKASRTEPTVHCWKRRINGDYVTAAHTTHDHLSAVFAAERERLAAARPKRRRRQPPADVTTDTGAQLRLVG</sequence>
<dbReference type="RefSeq" id="WP_280009413.1">
    <property type="nucleotide sequence ID" value="NZ_JAOCEK010000029.1"/>
</dbReference>
<feature type="region of interest" description="Disordered" evidence="1">
    <location>
        <begin position="45"/>
        <end position="71"/>
    </location>
</feature>
<name>A0AA42TWC1_9BURK</name>
<accession>A0AA42TWC1</accession>
<proteinExistence type="predicted"/>
<reference evidence="2" key="1">
    <citation type="submission" date="2022-09" db="EMBL/GenBank/DDBJ databases">
        <title>Intensive care unit water sources are persistently colonized with multi-drug resistant bacteria and are the site of extensive horizontal gene transfer of antibiotic resistance genes.</title>
        <authorList>
            <person name="Diorio-Toth L."/>
        </authorList>
    </citation>
    <scope>NUCLEOTIDE SEQUENCE</scope>
    <source>
        <strain evidence="2">GD03832</strain>
    </source>
</reference>